<dbReference type="AlphaFoldDB" id="A0A4Y9Y0F4"/>
<dbReference type="Proteomes" id="UP000298327">
    <property type="component" value="Unassembled WGS sequence"/>
</dbReference>
<name>A0A4Y9Y0F4_9AGAM</name>
<organism evidence="1 2">
    <name type="scientific">Dentipellis fragilis</name>
    <dbReference type="NCBI Taxonomy" id="205917"/>
    <lineage>
        <taxon>Eukaryota</taxon>
        <taxon>Fungi</taxon>
        <taxon>Dikarya</taxon>
        <taxon>Basidiomycota</taxon>
        <taxon>Agaricomycotina</taxon>
        <taxon>Agaricomycetes</taxon>
        <taxon>Russulales</taxon>
        <taxon>Hericiaceae</taxon>
        <taxon>Dentipellis</taxon>
    </lineage>
</organism>
<comment type="caution">
    <text evidence="1">The sequence shown here is derived from an EMBL/GenBank/DDBJ whole genome shotgun (WGS) entry which is preliminary data.</text>
</comment>
<dbReference type="Gene3D" id="2.40.70.10">
    <property type="entry name" value="Acid Proteases"/>
    <property type="match status" value="1"/>
</dbReference>
<keyword evidence="2" id="KW-1185">Reference proteome</keyword>
<accession>A0A4Y9Y0F4</accession>
<reference evidence="1 2" key="1">
    <citation type="submission" date="2019-02" db="EMBL/GenBank/DDBJ databases">
        <title>Genome sequencing of the rare red list fungi Dentipellis fragilis.</title>
        <authorList>
            <person name="Buettner E."/>
            <person name="Kellner H."/>
        </authorList>
    </citation>
    <scope>NUCLEOTIDE SEQUENCE [LARGE SCALE GENOMIC DNA]</scope>
    <source>
        <strain evidence="1 2">DSM 105465</strain>
    </source>
</reference>
<proteinExistence type="predicted"/>
<dbReference type="InterPro" id="IPR021109">
    <property type="entry name" value="Peptidase_aspartic_dom_sf"/>
</dbReference>
<sequence>MSGTPKDLIVLQLEPPPEESWDSKTRLILDYERFGVPVPENLTSFPIPLTNDSVSPQPLQSRSVTPMKAGLDFIASPRDSFLSAAPKSATVLAGSAQPGSNTQAPRNVKVTRVMLEPHDPVGQLFKVCLLSPQPRKEDPGYEEVLELGFDTGSPDTWVYGQGYALLRNNSVTNEPEYTEIPAGKEFLHNGVITGWDENNPANLPRAGTTELEYVDGSNPGKSDFVIRSSSKVPFKLHTQPNTAGLQEVSGSFGWKIAVAVAAPRMTLRKPYDGILGMSVPTSDWSQMDPPLKKFIPTLVEERLLNKKTERYYVRLIPGCGNPMGKEIYNFVGIHRWPCRGDFPHFSGYIPVVPDFRRWVVRLLSIKFVPTQGKKIPMLPEEKIFVSTGGEAGINVHIDSGTSYSWLPGTVKWLEALLPRLNYPGGAFSYALGPQVNMEDVSVMFTFKGREGADNVRITCSSIRFLTGGHNAGSMSPFSYEQRNVPEGYQECLLRQAGEVSDAGVVIPAILGQSFLQCFISEFNFPHGGVGEPSVRFVEQGSPGAWTIPAVEV</sequence>
<dbReference type="EMBL" id="SEOQ01000942">
    <property type="protein sequence ID" value="TFY55203.1"/>
    <property type="molecule type" value="Genomic_DNA"/>
</dbReference>
<dbReference type="OrthoDB" id="3055902at2759"/>
<evidence type="ECO:0000313" key="1">
    <source>
        <dbReference type="EMBL" id="TFY55203.1"/>
    </source>
</evidence>
<evidence type="ECO:0008006" key="3">
    <source>
        <dbReference type="Google" id="ProtNLM"/>
    </source>
</evidence>
<evidence type="ECO:0000313" key="2">
    <source>
        <dbReference type="Proteomes" id="UP000298327"/>
    </source>
</evidence>
<dbReference type="SUPFAM" id="SSF50630">
    <property type="entry name" value="Acid proteases"/>
    <property type="match status" value="1"/>
</dbReference>
<protein>
    <recommendedName>
        <fullName evidence="3">Peptidase A1 domain-containing protein</fullName>
    </recommendedName>
</protein>
<gene>
    <name evidence="1" type="ORF">EVG20_g9407</name>
</gene>